<reference evidence="3" key="1">
    <citation type="submission" date="2016-11" db="EMBL/GenBank/DDBJ databases">
        <authorList>
            <person name="Varghese N."/>
            <person name="Submissions S."/>
        </authorList>
    </citation>
    <scope>NUCLEOTIDE SEQUENCE [LARGE SCALE GENOMIC DNA]</scope>
    <source>
        <strain evidence="3">DSM 22638</strain>
    </source>
</reference>
<dbReference type="InterPro" id="IPR011604">
    <property type="entry name" value="PDDEXK-like_dom_sf"/>
</dbReference>
<dbReference type="SUPFAM" id="SSF52540">
    <property type="entry name" value="P-loop containing nucleoside triphosphate hydrolases"/>
    <property type="match status" value="1"/>
</dbReference>
<feature type="domain" description="PD-(D/E)XK endonuclease-like" evidence="1">
    <location>
        <begin position="644"/>
        <end position="897"/>
    </location>
</feature>
<gene>
    <name evidence="2" type="ORF">SAMN04488116_1750</name>
</gene>
<keyword evidence="3" id="KW-1185">Reference proteome</keyword>
<dbReference type="InterPro" id="IPR038726">
    <property type="entry name" value="PDDEXK_AddAB-type"/>
</dbReference>
<dbReference type="EMBL" id="FQWL01000002">
    <property type="protein sequence ID" value="SHG55688.1"/>
    <property type="molecule type" value="Genomic_DNA"/>
</dbReference>
<dbReference type="STRING" id="570519.SAMN04488116_1750"/>
<dbReference type="AlphaFoldDB" id="A0A1M5KSE6"/>
<proteinExistence type="predicted"/>
<dbReference type="InterPro" id="IPR011335">
    <property type="entry name" value="Restrct_endonuc-II-like"/>
</dbReference>
<dbReference type="Gene3D" id="3.90.320.10">
    <property type="match status" value="1"/>
</dbReference>
<dbReference type="InterPro" id="IPR027417">
    <property type="entry name" value="P-loop_NTPase"/>
</dbReference>
<dbReference type="RefSeq" id="WP_073178421.1">
    <property type="nucleotide sequence ID" value="NZ_FQWL01000002.1"/>
</dbReference>
<protein>
    <submittedName>
        <fullName evidence="2">PD-(D/E)XK nuclease superfamily protein</fullName>
    </submittedName>
</protein>
<dbReference type="OrthoDB" id="9762792at2"/>
<sequence>MQGNFLEQVLLDLQAKGKDLQECMFILPSKRSGTFLKKCLAEILGKNVFSPEVLSIEDFVVQLSGLTPVPNIDLLFLLYQAYRECDIKAHDDFDTFLKWGQTLLQDFNEIDRYLIPPEDILNYLSAIKEINHWSLKKDKTELVKSYLELWSHLSLLYTKFTKTLLRENQGYQGLIYRVASEKVGAISMESQNPIVFIGFNALNTAEANIIQHFLGRNGNLIYWDMDSYFLEDSIHDAGLFLRSYKTSWPYYQTHSLEGIHQNFLEPKNISIVGVPKSVSQAKYVGHLLEEIQTSSTGAIENAALVLADESLLNPVLQAIPATVPEVNITMGLPLNKTVIYTFFLSFLELHLAHTERGWYFEDVLKYFSNPFCQALSSAESENVLAQVSDDIQQRNRVYLDYDFLNNFAHSSELIKILFPNKEVSPSLWLNSCHLLIQELRFIFQEEKRTMELEYLYRFHTLFNQLHQQIKANPFFTDLSSLKAFYKQLAAMETLDFIGEPLSGLQIMGMLESRNLDFETVIITSVNEGILPSGKSNNSFFPFDVKRDYGLPTYKEKDAIYTYHFYRLIQRAKNVHLIYNTEPDVLEGGEKSRLISQLLTDSNISAHVSHNIATPELQIAPEKLMEIPKSESFLDAIRNYAGNGFSPTALTNYIRNPLDFYKKSILRTDEVAEVEETIAANTFGTLVHDSLEELYTPLINKILTTEQLKGLKLKIPKVVENKFMQHLPSVNLKKGNYLLVYNVISKYIQNFIDLELHELHNHEVQLLALEEKYTMELQVPGLNFPIKLKGTLDRVDMVDGTIRVVDYKTGRVNPGDVKLRNWESLISEYDQSKAFQLLFYAYLYSKIHGPQTLKAGIYSFKNMANGFLPFSSGRHLIDQDTLETFEKQLFQLIREICDPSQAFVEKKV</sequence>
<dbReference type="Proteomes" id="UP000184532">
    <property type="component" value="Unassembled WGS sequence"/>
</dbReference>
<organism evidence="2 3">
    <name type="scientific">Flagellimonas flava</name>
    <dbReference type="NCBI Taxonomy" id="570519"/>
    <lineage>
        <taxon>Bacteria</taxon>
        <taxon>Pseudomonadati</taxon>
        <taxon>Bacteroidota</taxon>
        <taxon>Flavobacteriia</taxon>
        <taxon>Flavobacteriales</taxon>
        <taxon>Flavobacteriaceae</taxon>
        <taxon>Flagellimonas</taxon>
    </lineage>
</organism>
<name>A0A1M5KSE6_9FLAO</name>
<dbReference type="SUPFAM" id="SSF52980">
    <property type="entry name" value="Restriction endonuclease-like"/>
    <property type="match status" value="1"/>
</dbReference>
<evidence type="ECO:0000313" key="2">
    <source>
        <dbReference type="EMBL" id="SHG55688.1"/>
    </source>
</evidence>
<evidence type="ECO:0000313" key="3">
    <source>
        <dbReference type="Proteomes" id="UP000184532"/>
    </source>
</evidence>
<accession>A0A1M5KSE6</accession>
<evidence type="ECO:0000259" key="1">
    <source>
        <dbReference type="Pfam" id="PF12705"/>
    </source>
</evidence>
<dbReference type="Pfam" id="PF12705">
    <property type="entry name" value="PDDEXK_1"/>
    <property type="match status" value="1"/>
</dbReference>